<organism evidence="2 3">
    <name type="scientific">Haloactinospora alba</name>
    <dbReference type="NCBI Taxonomy" id="405555"/>
    <lineage>
        <taxon>Bacteria</taxon>
        <taxon>Bacillati</taxon>
        <taxon>Actinomycetota</taxon>
        <taxon>Actinomycetes</taxon>
        <taxon>Streptosporangiales</taxon>
        <taxon>Nocardiopsidaceae</taxon>
        <taxon>Haloactinospora</taxon>
    </lineage>
</organism>
<dbReference type="EMBL" id="VFQC01000001">
    <property type="protein sequence ID" value="TQN33504.1"/>
    <property type="molecule type" value="Genomic_DNA"/>
</dbReference>
<name>A0A543NNU5_9ACTN</name>
<feature type="domain" description="Flavoprotein" evidence="1">
    <location>
        <begin position="6"/>
        <end position="142"/>
    </location>
</feature>
<sequence length="173" mass="18350">MLYLVTSGAPSPQEPVADLVRQLHQRGWEVAVLSTPMGQRFHDLEAIERTTGASTWVEWRRPGTGTALPPPQVILACPLTFTTLNKVAAGIGDTMAAAVMCEMLGAGVPTVVAPQINAKLSGHIACETSISAVRSMGARVVHDMEEAAGYRLPAWSTVVSTVEEVADNPTTET</sequence>
<evidence type="ECO:0000313" key="3">
    <source>
        <dbReference type="Proteomes" id="UP000317422"/>
    </source>
</evidence>
<dbReference type="SUPFAM" id="SSF52507">
    <property type="entry name" value="Homo-oligomeric flavin-containing Cys decarboxylases, HFCD"/>
    <property type="match status" value="1"/>
</dbReference>
<reference evidence="2 3" key="1">
    <citation type="submission" date="2019-06" db="EMBL/GenBank/DDBJ databases">
        <title>Sequencing the genomes of 1000 actinobacteria strains.</title>
        <authorList>
            <person name="Klenk H.-P."/>
        </authorList>
    </citation>
    <scope>NUCLEOTIDE SEQUENCE [LARGE SCALE GENOMIC DNA]</scope>
    <source>
        <strain evidence="2 3">DSM 45015</strain>
    </source>
</reference>
<dbReference type="Proteomes" id="UP000317422">
    <property type="component" value="Unassembled WGS sequence"/>
</dbReference>
<dbReference type="Gene3D" id="3.40.50.1950">
    <property type="entry name" value="Flavin prenyltransferase-like"/>
    <property type="match status" value="1"/>
</dbReference>
<dbReference type="OrthoDB" id="161343at2"/>
<keyword evidence="3" id="KW-1185">Reference proteome</keyword>
<gene>
    <name evidence="2" type="ORF">FHX37_3525</name>
</gene>
<evidence type="ECO:0000259" key="1">
    <source>
        <dbReference type="Pfam" id="PF02441"/>
    </source>
</evidence>
<dbReference type="InterPro" id="IPR036551">
    <property type="entry name" value="Flavin_trans-like"/>
</dbReference>
<dbReference type="Pfam" id="PF02441">
    <property type="entry name" value="Flavoprotein"/>
    <property type="match status" value="1"/>
</dbReference>
<accession>A0A543NNU5</accession>
<dbReference type="AlphaFoldDB" id="A0A543NNU5"/>
<dbReference type="InterPro" id="IPR003382">
    <property type="entry name" value="Flavoprotein"/>
</dbReference>
<proteinExistence type="predicted"/>
<comment type="caution">
    <text evidence="2">The sequence shown here is derived from an EMBL/GenBank/DDBJ whole genome shotgun (WGS) entry which is preliminary data.</text>
</comment>
<protein>
    <submittedName>
        <fullName evidence="2">Flavoprotein</fullName>
    </submittedName>
</protein>
<dbReference type="GO" id="GO:0003824">
    <property type="term" value="F:catalytic activity"/>
    <property type="evidence" value="ECO:0007669"/>
    <property type="project" value="InterPro"/>
</dbReference>
<dbReference type="RefSeq" id="WP_141924859.1">
    <property type="nucleotide sequence ID" value="NZ_VFQC01000001.1"/>
</dbReference>
<evidence type="ECO:0000313" key="2">
    <source>
        <dbReference type="EMBL" id="TQN33504.1"/>
    </source>
</evidence>